<dbReference type="EMBL" id="BAAANV010000037">
    <property type="protein sequence ID" value="GAA1547371.1"/>
    <property type="molecule type" value="Genomic_DNA"/>
</dbReference>
<evidence type="ECO:0000256" key="9">
    <source>
        <dbReference type="SAM" id="MobiDB-lite"/>
    </source>
</evidence>
<feature type="compositionally biased region" description="Low complexity" evidence="9">
    <location>
        <begin position="567"/>
        <end position="578"/>
    </location>
</feature>
<dbReference type="Pfam" id="PF00005">
    <property type="entry name" value="ABC_tran"/>
    <property type="match status" value="1"/>
</dbReference>
<protein>
    <submittedName>
        <fullName evidence="13">ATP-binding cassette domain-containing protein</fullName>
    </submittedName>
</protein>
<dbReference type="PROSITE" id="PS50006">
    <property type="entry name" value="FHA_DOMAIN"/>
    <property type="match status" value="2"/>
</dbReference>
<feature type="domain" description="ABC transporter" evidence="12">
    <location>
        <begin position="308"/>
        <end position="542"/>
    </location>
</feature>
<feature type="transmembrane region" description="Helical" evidence="10">
    <location>
        <begin position="610"/>
        <end position="629"/>
    </location>
</feature>
<dbReference type="PANTHER" id="PTHR48041:SF139">
    <property type="entry name" value="PROTEIN SCARLET"/>
    <property type="match status" value="1"/>
</dbReference>
<accession>A0ABN2BW61</accession>
<feature type="transmembrane region" description="Helical" evidence="10">
    <location>
        <begin position="663"/>
        <end position="684"/>
    </location>
</feature>
<dbReference type="CDD" id="cd00060">
    <property type="entry name" value="FHA"/>
    <property type="match status" value="2"/>
</dbReference>
<feature type="region of interest" description="Disordered" evidence="9">
    <location>
        <begin position="103"/>
        <end position="186"/>
    </location>
</feature>
<dbReference type="Gene3D" id="2.60.200.20">
    <property type="match status" value="2"/>
</dbReference>
<dbReference type="InterPro" id="IPR008984">
    <property type="entry name" value="SMAD_FHA_dom_sf"/>
</dbReference>
<dbReference type="SUPFAM" id="SSF52540">
    <property type="entry name" value="P-loop containing nucleoside triphosphate hydrolases"/>
    <property type="match status" value="1"/>
</dbReference>
<evidence type="ECO:0000256" key="2">
    <source>
        <dbReference type="ARBA" id="ARBA00022448"/>
    </source>
</evidence>
<gene>
    <name evidence="13" type="ORF">GCM10009762_20930</name>
</gene>
<keyword evidence="6 13" id="KW-0067">ATP-binding</keyword>
<name>A0ABN2BW61_9MICO</name>
<sequence length="874" mass="93434">MNDAQQELHIEVEGRRIRLSPGQRLTLGRDRAADVPLANADVSRRHAEIRHENGSWQLRDLDSSNGTWVGGHRVRGYVALRGGESVRLGGERGVPFRVGISAAPAERTGSNTSATEHAGTGPVSAPMPRAKTSSGDTQATHTGGPTAASGPLPRAAAPANHDGSGVTTTGPIRLPRPPRAPEQRRATGDVFQGWSGQVEPQPTGRMTVQGAAPQAMDAPTGTITIGRGLENEIVIKDLLASRQHVRLVPQGDSFAVEDLGSRNGTYINGARIHRGTLREDDLLAVGRTRFTLKQGRLVASEDEGDVSFVANHLSFVLPDGKKLLDDVSFGLEGSSLVAVIGPSGAGKSTLLKALIGAQKATEGEVYYDGRDLYDNYEDLRHRIGVVPQDDVVHPELTVRQALRYAAELRFPDDLDKEPREERVEEVIDELGLTAHADTQVARLSGGQRKRTSVALELLTRPSLLFLDEPTSGLDPGLDKRVMLTLRGLADGGRTVVVITHNVASLGVCDRVLMLAPGGKVAFFGPPEEMLPFFSASDHADVFNTVTDDPERSQDTFRRSALMDSHVSAPLSAPRSPASTTEDKAPRQQTIGRQLSTLIRRQFRVIAADRGFVGFMLLLPIALAGLAMLVPGSHGLHTVFFEKEVAAAGGDPSKVTLTPESSQIMTLIVMGSVFMGLAATIRELVAERPIFLREKAVGLSPFAYIGSKAVTYGLLIAVQCGVMVALVILGKGAPDAAVTLGSPILETYLIAFLTGLAAVGIGLALSSFAKTNEQVMPMLVIVIMGALVFSGGLFDLNSAAMRAMGSIFPSRWGLALGAQTADVHQSLTIPGREREWDPFWLRDSSKWALGAAILIVQLVVAFLVALVSTRRRKSM</sequence>
<dbReference type="InterPro" id="IPR000253">
    <property type="entry name" value="FHA_dom"/>
</dbReference>
<evidence type="ECO:0000256" key="4">
    <source>
        <dbReference type="ARBA" id="ARBA00022692"/>
    </source>
</evidence>
<feature type="compositionally biased region" description="Polar residues" evidence="9">
    <location>
        <begin position="131"/>
        <end position="143"/>
    </location>
</feature>
<keyword evidence="7 10" id="KW-1133">Transmembrane helix</keyword>
<dbReference type="InterPro" id="IPR003439">
    <property type="entry name" value="ABC_transporter-like_ATP-bd"/>
</dbReference>
<evidence type="ECO:0000313" key="13">
    <source>
        <dbReference type="EMBL" id="GAA1547371.1"/>
    </source>
</evidence>
<comment type="caution">
    <text evidence="13">The sequence shown here is derived from an EMBL/GenBank/DDBJ whole genome shotgun (WGS) entry which is preliminary data.</text>
</comment>
<evidence type="ECO:0000313" key="14">
    <source>
        <dbReference type="Proteomes" id="UP001501288"/>
    </source>
</evidence>
<feature type="transmembrane region" description="Helical" evidence="10">
    <location>
        <begin position="708"/>
        <end position="727"/>
    </location>
</feature>
<dbReference type="SMART" id="SM00240">
    <property type="entry name" value="FHA"/>
    <property type="match status" value="2"/>
</dbReference>
<dbReference type="GO" id="GO:0005524">
    <property type="term" value="F:ATP binding"/>
    <property type="evidence" value="ECO:0007669"/>
    <property type="project" value="UniProtKB-KW"/>
</dbReference>
<dbReference type="SMART" id="SM00382">
    <property type="entry name" value="AAA"/>
    <property type="match status" value="1"/>
</dbReference>
<evidence type="ECO:0000256" key="3">
    <source>
        <dbReference type="ARBA" id="ARBA00022553"/>
    </source>
</evidence>
<dbReference type="SUPFAM" id="SSF49879">
    <property type="entry name" value="SMAD/FHA domain"/>
    <property type="match status" value="2"/>
</dbReference>
<feature type="domain" description="FHA" evidence="11">
    <location>
        <begin position="25"/>
        <end position="74"/>
    </location>
</feature>
<feature type="transmembrane region" description="Helical" evidence="10">
    <location>
        <begin position="846"/>
        <end position="866"/>
    </location>
</feature>
<comment type="subcellular location">
    <subcellularLocation>
        <location evidence="1">Membrane</location>
        <topology evidence="1">Multi-pass membrane protein</topology>
    </subcellularLocation>
</comment>
<evidence type="ECO:0000256" key="7">
    <source>
        <dbReference type="ARBA" id="ARBA00022989"/>
    </source>
</evidence>
<evidence type="ECO:0000256" key="10">
    <source>
        <dbReference type="SAM" id="Phobius"/>
    </source>
</evidence>
<dbReference type="Proteomes" id="UP001501288">
    <property type="component" value="Unassembled WGS sequence"/>
</dbReference>
<reference evidence="13 14" key="1">
    <citation type="journal article" date="2019" name="Int. J. Syst. Evol. Microbiol.">
        <title>The Global Catalogue of Microorganisms (GCM) 10K type strain sequencing project: providing services to taxonomists for standard genome sequencing and annotation.</title>
        <authorList>
            <consortium name="The Broad Institute Genomics Platform"/>
            <consortium name="The Broad Institute Genome Sequencing Center for Infectious Disease"/>
            <person name="Wu L."/>
            <person name="Ma J."/>
        </authorList>
    </citation>
    <scope>NUCLEOTIDE SEQUENCE [LARGE SCALE GENOMIC DNA]</scope>
    <source>
        <strain evidence="13 14">JCM 14588</strain>
    </source>
</reference>
<keyword evidence="2" id="KW-0813">Transport</keyword>
<evidence type="ECO:0000256" key="5">
    <source>
        <dbReference type="ARBA" id="ARBA00022741"/>
    </source>
</evidence>
<evidence type="ECO:0000259" key="12">
    <source>
        <dbReference type="PROSITE" id="PS50893"/>
    </source>
</evidence>
<feature type="domain" description="FHA" evidence="11">
    <location>
        <begin position="223"/>
        <end position="272"/>
    </location>
</feature>
<dbReference type="Pfam" id="PF01061">
    <property type="entry name" value="ABC2_membrane"/>
    <property type="match status" value="1"/>
</dbReference>
<dbReference type="InterPro" id="IPR027417">
    <property type="entry name" value="P-loop_NTPase"/>
</dbReference>
<dbReference type="InterPro" id="IPR013525">
    <property type="entry name" value="ABC2_TM"/>
</dbReference>
<evidence type="ECO:0000256" key="1">
    <source>
        <dbReference type="ARBA" id="ARBA00004141"/>
    </source>
</evidence>
<organism evidence="13 14">
    <name type="scientific">Dermacoccus barathri</name>
    <dbReference type="NCBI Taxonomy" id="322601"/>
    <lineage>
        <taxon>Bacteria</taxon>
        <taxon>Bacillati</taxon>
        <taxon>Actinomycetota</taxon>
        <taxon>Actinomycetes</taxon>
        <taxon>Micrococcales</taxon>
        <taxon>Dermacoccaceae</taxon>
        <taxon>Dermacoccus</taxon>
    </lineage>
</organism>
<feature type="transmembrane region" description="Helical" evidence="10">
    <location>
        <begin position="774"/>
        <end position="793"/>
    </location>
</feature>
<proteinExistence type="predicted"/>
<dbReference type="InterPro" id="IPR050352">
    <property type="entry name" value="ABCG_transporters"/>
</dbReference>
<keyword evidence="4 10" id="KW-0812">Transmembrane</keyword>
<feature type="region of interest" description="Disordered" evidence="9">
    <location>
        <begin position="566"/>
        <end position="587"/>
    </location>
</feature>
<feature type="transmembrane region" description="Helical" evidence="10">
    <location>
        <begin position="747"/>
        <end position="767"/>
    </location>
</feature>
<dbReference type="RefSeq" id="WP_346030536.1">
    <property type="nucleotide sequence ID" value="NZ_BAAANV010000037.1"/>
</dbReference>
<keyword evidence="14" id="KW-1185">Reference proteome</keyword>
<keyword evidence="5" id="KW-0547">Nucleotide-binding</keyword>
<dbReference type="InterPro" id="IPR003593">
    <property type="entry name" value="AAA+_ATPase"/>
</dbReference>
<dbReference type="Pfam" id="PF00498">
    <property type="entry name" value="FHA"/>
    <property type="match status" value="2"/>
</dbReference>
<evidence type="ECO:0000256" key="6">
    <source>
        <dbReference type="ARBA" id="ARBA00022840"/>
    </source>
</evidence>
<dbReference type="PANTHER" id="PTHR48041">
    <property type="entry name" value="ABC TRANSPORTER G FAMILY MEMBER 28"/>
    <property type="match status" value="1"/>
</dbReference>
<keyword evidence="8 10" id="KW-0472">Membrane</keyword>
<evidence type="ECO:0000259" key="11">
    <source>
        <dbReference type="PROSITE" id="PS50006"/>
    </source>
</evidence>
<evidence type="ECO:0000256" key="8">
    <source>
        <dbReference type="ARBA" id="ARBA00023136"/>
    </source>
</evidence>
<keyword evidence="3" id="KW-0597">Phosphoprotein</keyword>
<dbReference type="PROSITE" id="PS50893">
    <property type="entry name" value="ABC_TRANSPORTER_2"/>
    <property type="match status" value="1"/>
</dbReference>
<dbReference type="Gene3D" id="3.40.50.300">
    <property type="entry name" value="P-loop containing nucleotide triphosphate hydrolases"/>
    <property type="match status" value="1"/>
</dbReference>